<dbReference type="EMBL" id="JADEWZ010000082">
    <property type="protein sequence ID" value="MBE9119125.1"/>
    <property type="molecule type" value="Genomic_DNA"/>
</dbReference>
<protein>
    <submittedName>
        <fullName evidence="1">Uncharacterized protein</fullName>
    </submittedName>
</protein>
<dbReference type="AlphaFoldDB" id="A0A8J7JF64"/>
<evidence type="ECO:0000313" key="1">
    <source>
        <dbReference type="EMBL" id="MBE9119125.1"/>
    </source>
</evidence>
<sequence>MNIVTENLSFYNPHYSPMTGDIQSFQKDSARIRMCMAYRELFLDKQLTEIVTELEKRGIPSESHIFNIQIIQTILEV</sequence>
<name>A0A8J7JF64_9CYAN</name>
<keyword evidence="2" id="KW-1185">Reference proteome</keyword>
<gene>
    <name evidence="1" type="ORF">IQ249_25035</name>
</gene>
<dbReference type="Proteomes" id="UP000654482">
    <property type="component" value="Unassembled WGS sequence"/>
</dbReference>
<organism evidence="1 2">
    <name type="scientific">Lusitaniella coriacea LEGE 07157</name>
    <dbReference type="NCBI Taxonomy" id="945747"/>
    <lineage>
        <taxon>Bacteria</taxon>
        <taxon>Bacillati</taxon>
        <taxon>Cyanobacteriota</taxon>
        <taxon>Cyanophyceae</taxon>
        <taxon>Spirulinales</taxon>
        <taxon>Lusitaniellaceae</taxon>
        <taxon>Lusitaniella</taxon>
    </lineage>
</organism>
<proteinExistence type="predicted"/>
<comment type="caution">
    <text evidence="1">The sequence shown here is derived from an EMBL/GenBank/DDBJ whole genome shotgun (WGS) entry which is preliminary data.</text>
</comment>
<accession>A0A8J7JF64</accession>
<evidence type="ECO:0000313" key="2">
    <source>
        <dbReference type="Proteomes" id="UP000654482"/>
    </source>
</evidence>
<reference evidence="1" key="1">
    <citation type="submission" date="2020-10" db="EMBL/GenBank/DDBJ databases">
        <authorList>
            <person name="Castelo-Branco R."/>
            <person name="Eusebio N."/>
            <person name="Adriana R."/>
            <person name="Vieira A."/>
            <person name="Brugerolle De Fraissinette N."/>
            <person name="Rezende De Castro R."/>
            <person name="Schneider M.P."/>
            <person name="Vasconcelos V."/>
            <person name="Leao P.N."/>
        </authorList>
    </citation>
    <scope>NUCLEOTIDE SEQUENCE</scope>
    <source>
        <strain evidence="1">LEGE 07157</strain>
    </source>
</reference>
<dbReference type="RefSeq" id="WP_194032218.1">
    <property type="nucleotide sequence ID" value="NZ_JADEWZ010000082.1"/>
</dbReference>